<keyword evidence="2" id="KW-1185">Reference proteome</keyword>
<evidence type="ECO:0000313" key="1">
    <source>
        <dbReference type="EMBL" id="TFV27451.1"/>
    </source>
</evidence>
<sequence length="67" mass="7276">MSATKHGIFSATFYKVESQYGGLEVPDAKRGRDGALEAPMLQDLEEEKIVAEAARREAGAPLPTTLR</sequence>
<dbReference type="AlphaFoldDB" id="A0A4Y9KNV7"/>
<dbReference type="RefSeq" id="WP_135171811.1">
    <property type="nucleotide sequence ID" value="NZ_SPQU01000095.1"/>
</dbReference>
<proteinExistence type="predicted"/>
<accession>A0A4Y9KNV7</accession>
<evidence type="ECO:0000313" key="2">
    <source>
        <dbReference type="Proteomes" id="UP000298225"/>
    </source>
</evidence>
<organism evidence="1 2">
    <name type="scientific">Bradyrhizobium frederickii</name>
    <dbReference type="NCBI Taxonomy" id="2560054"/>
    <lineage>
        <taxon>Bacteria</taxon>
        <taxon>Pseudomonadati</taxon>
        <taxon>Pseudomonadota</taxon>
        <taxon>Alphaproteobacteria</taxon>
        <taxon>Hyphomicrobiales</taxon>
        <taxon>Nitrobacteraceae</taxon>
        <taxon>Bradyrhizobium</taxon>
    </lineage>
</organism>
<dbReference type="Proteomes" id="UP000298225">
    <property type="component" value="Unassembled WGS sequence"/>
</dbReference>
<name>A0A4Y9KNV7_9BRAD</name>
<reference evidence="1 2" key="1">
    <citation type="submission" date="2019-03" db="EMBL/GenBank/DDBJ databases">
        <title>Bradyrhizobium strains diversity isolated from Chamaecrista fasciculata.</title>
        <authorList>
            <person name="Urquiaga M.C.O."/>
            <person name="Hungria M."/>
            <person name="Delamuta J.R.M."/>
        </authorList>
    </citation>
    <scope>NUCLEOTIDE SEQUENCE [LARGE SCALE GENOMIC DNA]</scope>
    <source>
        <strain evidence="1 2">CNPSo 3424</strain>
    </source>
</reference>
<protein>
    <recommendedName>
        <fullName evidence="3">Transposase</fullName>
    </recommendedName>
</protein>
<dbReference type="EMBL" id="SPQU01000095">
    <property type="protein sequence ID" value="TFV27451.1"/>
    <property type="molecule type" value="Genomic_DNA"/>
</dbReference>
<comment type="caution">
    <text evidence="1">The sequence shown here is derived from an EMBL/GenBank/DDBJ whole genome shotgun (WGS) entry which is preliminary data.</text>
</comment>
<evidence type="ECO:0008006" key="3">
    <source>
        <dbReference type="Google" id="ProtNLM"/>
    </source>
</evidence>
<gene>
    <name evidence="1" type="ORF">E4K66_39820</name>
</gene>